<evidence type="ECO:0000313" key="2">
    <source>
        <dbReference type="EMBL" id="QKV51964.1"/>
    </source>
</evidence>
<organism evidence="2 3">
    <name type="scientific">Comamonas antarctica</name>
    <dbReference type="NCBI Taxonomy" id="2743470"/>
    <lineage>
        <taxon>Bacteria</taxon>
        <taxon>Pseudomonadati</taxon>
        <taxon>Pseudomonadota</taxon>
        <taxon>Betaproteobacteria</taxon>
        <taxon>Burkholderiales</taxon>
        <taxon>Comamonadaceae</taxon>
        <taxon>Comamonas</taxon>
    </lineage>
</organism>
<sequence>MDNKQVIDTLNDLIENCKDGEFGFNASAEHARTDSLKQTFLARSQDCRKAAEELRGLVGQLGGKSAADGGTIAGAAHRGWVAVKGTLAGYSDLNMLEEAERGEDKALERYRDALKEDLPADVRVVVQRQYEGAKRNHDEIRTLRNAARAHDA</sequence>
<accession>A0A6N1WXL9</accession>
<dbReference type="EMBL" id="CP054840">
    <property type="protein sequence ID" value="QKV51964.1"/>
    <property type="molecule type" value="Genomic_DNA"/>
</dbReference>
<proteinExistence type="predicted"/>
<dbReference type="Pfam" id="PF09537">
    <property type="entry name" value="DUF2383"/>
    <property type="match status" value="1"/>
</dbReference>
<dbReference type="InterPro" id="IPR019052">
    <property type="entry name" value="DUF2383"/>
</dbReference>
<dbReference type="Gene3D" id="1.20.1260.10">
    <property type="match status" value="1"/>
</dbReference>
<evidence type="ECO:0000313" key="3">
    <source>
        <dbReference type="Proteomes" id="UP000509579"/>
    </source>
</evidence>
<gene>
    <name evidence="2" type="ORF">HUK68_03085</name>
</gene>
<dbReference type="InterPro" id="IPR016920">
    <property type="entry name" value="UCP029477"/>
</dbReference>
<dbReference type="InterPro" id="IPR012347">
    <property type="entry name" value="Ferritin-like"/>
</dbReference>
<dbReference type="KEGG" id="aant:HUK68_03085"/>
<name>A0A6N1WXL9_9BURK</name>
<dbReference type="InterPro" id="IPR011971">
    <property type="entry name" value="CHP02284"/>
</dbReference>
<feature type="domain" description="DUF2383" evidence="1">
    <location>
        <begin position="5"/>
        <end position="116"/>
    </location>
</feature>
<keyword evidence="3" id="KW-1185">Reference proteome</keyword>
<dbReference type="NCBIfam" id="TIGR02284">
    <property type="entry name" value="PA2169 family four-helix-bundle protein"/>
    <property type="match status" value="1"/>
</dbReference>
<dbReference type="Proteomes" id="UP000509579">
    <property type="component" value="Chromosome"/>
</dbReference>
<dbReference type="PIRSF" id="PIRSF029477">
    <property type="entry name" value="UCP029477"/>
    <property type="match status" value="1"/>
</dbReference>
<dbReference type="SUPFAM" id="SSF47240">
    <property type="entry name" value="Ferritin-like"/>
    <property type="match status" value="1"/>
</dbReference>
<protein>
    <submittedName>
        <fullName evidence="2">PA2169 family four-helix-bundle protein</fullName>
    </submittedName>
</protein>
<dbReference type="InterPro" id="IPR009078">
    <property type="entry name" value="Ferritin-like_SF"/>
</dbReference>
<reference evidence="2 3" key="1">
    <citation type="submission" date="2020-06" db="EMBL/GenBank/DDBJ databases">
        <title>Acidovorax antarctica sp. nov., isolated from Corinth ice sheet soil, Antarctic Fields Peninsula.</title>
        <authorList>
            <person name="Xu Q."/>
            <person name="Peng F."/>
        </authorList>
    </citation>
    <scope>NUCLEOTIDE SEQUENCE [LARGE SCALE GENOMIC DNA]</scope>
    <source>
        <strain evidence="2 3">16-35-5</strain>
    </source>
</reference>
<evidence type="ECO:0000259" key="1">
    <source>
        <dbReference type="Pfam" id="PF09537"/>
    </source>
</evidence>
<dbReference type="RefSeq" id="WP_175502867.1">
    <property type="nucleotide sequence ID" value="NZ_CAURQT010000009.1"/>
</dbReference>
<dbReference type="AlphaFoldDB" id="A0A6N1WXL9"/>